<dbReference type="GO" id="GO:0006559">
    <property type="term" value="P:L-phenylalanine catabolic process"/>
    <property type="evidence" value="ECO:0007669"/>
    <property type="project" value="TreeGrafter"/>
</dbReference>
<organism evidence="4 5">
    <name type="scientific">Paraglaciecola polaris LMG 21857</name>
    <dbReference type="NCBI Taxonomy" id="1129793"/>
    <lineage>
        <taxon>Bacteria</taxon>
        <taxon>Pseudomonadati</taxon>
        <taxon>Pseudomonadota</taxon>
        <taxon>Gammaproteobacteria</taxon>
        <taxon>Alteromonadales</taxon>
        <taxon>Alteromonadaceae</taxon>
        <taxon>Paraglaciecola</taxon>
    </lineage>
</organism>
<dbReference type="GO" id="GO:0004364">
    <property type="term" value="F:glutathione transferase activity"/>
    <property type="evidence" value="ECO:0007669"/>
    <property type="project" value="TreeGrafter"/>
</dbReference>
<accession>K6YK35</accession>
<dbReference type="OrthoDB" id="509852at2"/>
<dbReference type="EC" id="5.2.1.2" evidence="4"/>
<dbReference type="STRING" id="1129793.GPLA_2169"/>
<dbReference type="GO" id="GO:0006749">
    <property type="term" value="P:glutathione metabolic process"/>
    <property type="evidence" value="ECO:0007669"/>
    <property type="project" value="TreeGrafter"/>
</dbReference>
<dbReference type="PANTHER" id="PTHR42673:SF21">
    <property type="entry name" value="GLUTATHIONE S-TRANSFERASE YFCF"/>
    <property type="match status" value="1"/>
</dbReference>
<dbReference type="PANTHER" id="PTHR42673">
    <property type="entry name" value="MALEYLACETOACETATE ISOMERASE"/>
    <property type="match status" value="1"/>
</dbReference>
<feature type="domain" description="GST C-terminal" evidence="3">
    <location>
        <begin position="86"/>
        <end position="218"/>
    </location>
</feature>
<proteinExistence type="inferred from homology"/>
<comment type="similarity">
    <text evidence="1">Belongs to the GST superfamily. Zeta family.</text>
</comment>
<dbReference type="Gene3D" id="1.20.1050.10">
    <property type="match status" value="1"/>
</dbReference>
<gene>
    <name evidence="4" type="primary">maiA</name>
    <name evidence="4" type="ORF">GPLA_2169</name>
</gene>
<dbReference type="InterPro" id="IPR004045">
    <property type="entry name" value="Glutathione_S-Trfase_N"/>
</dbReference>
<dbReference type="PROSITE" id="PS50404">
    <property type="entry name" value="GST_NTER"/>
    <property type="match status" value="1"/>
</dbReference>
<dbReference type="RefSeq" id="WP_007104857.1">
    <property type="nucleotide sequence ID" value="NZ_BAER01000047.1"/>
</dbReference>
<dbReference type="CDD" id="cd03191">
    <property type="entry name" value="GST_C_Zeta"/>
    <property type="match status" value="1"/>
</dbReference>
<evidence type="ECO:0000259" key="3">
    <source>
        <dbReference type="PROSITE" id="PS50405"/>
    </source>
</evidence>
<dbReference type="AlphaFoldDB" id="K6YK35"/>
<keyword evidence="5" id="KW-1185">Reference proteome</keyword>
<feature type="domain" description="GST N-terminal" evidence="2">
    <location>
        <begin position="1"/>
        <end position="81"/>
    </location>
</feature>
<dbReference type="InterPro" id="IPR010987">
    <property type="entry name" value="Glutathione-S-Trfase_C-like"/>
</dbReference>
<evidence type="ECO:0000256" key="1">
    <source>
        <dbReference type="ARBA" id="ARBA00010007"/>
    </source>
</evidence>
<dbReference type="EMBL" id="BAER01000047">
    <property type="protein sequence ID" value="GAC33074.1"/>
    <property type="molecule type" value="Genomic_DNA"/>
</dbReference>
<dbReference type="FunFam" id="1.20.1050.10:FF:000017">
    <property type="entry name" value="Maleylacetoacetate isomerase"/>
    <property type="match status" value="1"/>
</dbReference>
<dbReference type="InterPro" id="IPR005955">
    <property type="entry name" value="GST_Zeta"/>
</dbReference>
<protein>
    <submittedName>
        <fullName evidence="4">Maleylacetoacetate isomerase</fullName>
        <ecNumber evidence="4">5.2.1.2</ecNumber>
    </submittedName>
</protein>
<keyword evidence="4" id="KW-0413">Isomerase</keyword>
<dbReference type="SUPFAM" id="SSF47616">
    <property type="entry name" value="GST C-terminal domain-like"/>
    <property type="match status" value="1"/>
</dbReference>
<comment type="caution">
    <text evidence="4">The sequence shown here is derived from an EMBL/GenBank/DDBJ whole genome shotgun (WGS) entry which is preliminary data.</text>
</comment>
<dbReference type="GO" id="GO:0005737">
    <property type="term" value="C:cytoplasm"/>
    <property type="evidence" value="ECO:0007669"/>
    <property type="project" value="InterPro"/>
</dbReference>
<evidence type="ECO:0000259" key="2">
    <source>
        <dbReference type="PROSITE" id="PS50404"/>
    </source>
</evidence>
<dbReference type="NCBIfam" id="TIGR01262">
    <property type="entry name" value="maiA"/>
    <property type="match status" value="1"/>
</dbReference>
<evidence type="ECO:0000313" key="5">
    <source>
        <dbReference type="Proteomes" id="UP000006322"/>
    </source>
</evidence>
<sequence length="218" mass="24817">MKLFSYFRSSAAYRVRIALNLKQVEHELVFINLLKSEQLTYDYQVLQPQGLVPCLQLASGDVITQSGAILAYIDAQYPQYPLMPANLLSAVKVRSIVDMVACDIHPLNNLRVLKYLSKELAVEDKQKQEWYRHWIQGGFAAIEQQLENQRASTPNTGVYAMGENVTMVDVYLVPQIYNALRFEVDMQGYPNMMRAYDACNKLDAFIQAAPQNQPDSTI</sequence>
<dbReference type="InterPro" id="IPR040079">
    <property type="entry name" value="Glutathione_S-Trfase"/>
</dbReference>
<dbReference type="InterPro" id="IPR034330">
    <property type="entry name" value="GST_Zeta_C"/>
</dbReference>
<reference evidence="5" key="1">
    <citation type="journal article" date="2014" name="Environ. Microbiol.">
        <title>Comparative genomics of the marine bacterial genus Glaciecola reveals the high degree of genomic diversity and genomic characteristic for cold adaptation.</title>
        <authorList>
            <person name="Qin Q.L."/>
            <person name="Xie B.B."/>
            <person name="Yu Y."/>
            <person name="Shu Y.L."/>
            <person name="Rong J.C."/>
            <person name="Zhang Y.J."/>
            <person name="Zhao D.L."/>
            <person name="Chen X.L."/>
            <person name="Zhang X.Y."/>
            <person name="Chen B."/>
            <person name="Zhou B.C."/>
            <person name="Zhang Y.Z."/>
        </authorList>
    </citation>
    <scope>NUCLEOTIDE SEQUENCE [LARGE SCALE GENOMIC DNA]</scope>
    <source>
        <strain evidence="5">LMG 21857</strain>
    </source>
</reference>
<evidence type="ECO:0000313" key="4">
    <source>
        <dbReference type="EMBL" id="GAC33074.1"/>
    </source>
</evidence>
<dbReference type="GO" id="GO:0016034">
    <property type="term" value="F:maleylacetoacetate isomerase activity"/>
    <property type="evidence" value="ECO:0007669"/>
    <property type="project" value="UniProtKB-EC"/>
</dbReference>
<dbReference type="SFLD" id="SFLDS00019">
    <property type="entry name" value="Glutathione_Transferase_(cytos"/>
    <property type="match status" value="1"/>
</dbReference>
<dbReference type="InterPro" id="IPR036249">
    <property type="entry name" value="Thioredoxin-like_sf"/>
</dbReference>
<dbReference type="Gene3D" id="3.40.30.10">
    <property type="entry name" value="Glutaredoxin"/>
    <property type="match status" value="1"/>
</dbReference>
<dbReference type="InterPro" id="IPR036282">
    <property type="entry name" value="Glutathione-S-Trfase_C_sf"/>
</dbReference>
<dbReference type="Proteomes" id="UP000006322">
    <property type="component" value="Unassembled WGS sequence"/>
</dbReference>
<dbReference type="SFLD" id="SFLDG00358">
    <property type="entry name" value="Main_(cytGST)"/>
    <property type="match status" value="1"/>
</dbReference>
<dbReference type="Pfam" id="PF13409">
    <property type="entry name" value="GST_N_2"/>
    <property type="match status" value="1"/>
</dbReference>
<dbReference type="PROSITE" id="PS50405">
    <property type="entry name" value="GST_CTER"/>
    <property type="match status" value="1"/>
</dbReference>
<name>K6YK35_9ALTE</name>
<dbReference type="SUPFAM" id="SSF52833">
    <property type="entry name" value="Thioredoxin-like"/>
    <property type="match status" value="1"/>
</dbReference>